<reference evidence="2" key="1">
    <citation type="submission" date="2017-02" db="EMBL/GenBank/DDBJ databases">
        <authorList>
            <person name="Rodrigo-Torres L."/>
            <person name="Arahal R.D."/>
            <person name="Lucena T."/>
        </authorList>
    </citation>
    <scope>NUCLEOTIDE SEQUENCE [LARGE SCALE GENOMIC DNA]</scope>
    <source>
        <strain evidence="2">CECT 7878</strain>
    </source>
</reference>
<dbReference type="Proteomes" id="UP000188276">
    <property type="component" value="Unassembled WGS sequence"/>
</dbReference>
<dbReference type="RefSeq" id="WP_077336694.1">
    <property type="nucleotide sequence ID" value="NZ_FULE01000037.1"/>
</dbReference>
<proteinExistence type="predicted"/>
<protein>
    <submittedName>
        <fullName evidence="1">Uncharacterized protein</fullName>
    </submittedName>
</protein>
<dbReference type="AlphaFoldDB" id="A0A1R4LNW6"/>
<dbReference type="EMBL" id="FULE01000037">
    <property type="protein sequence ID" value="SJN58280.1"/>
    <property type="molecule type" value="Genomic_DNA"/>
</dbReference>
<sequence length="143" mass="16509">MSKLVLKSAYELEIQPVKIKGMERHGLNFFLCHDSCSVGAQCKHCHTIVWVNGRLNFILSENLPANIPSSGESYRKYCRDKISRFLLSIPPCPCCGKLDYNKFINNVEYPRFMDGSELKNVSYNTEIINVDPKKIEVWFWDGK</sequence>
<organism evidence="1 2">
    <name type="scientific">Vibrio ruber (strain DSM 16370 / JCM 11486 / BCRC 17186 / CECT 7878 / LMG 23124 / VR1)</name>
    <dbReference type="NCBI Taxonomy" id="1123498"/>
    <lineage>
        <taxon>Bacteria</taxon>
        <taxon>Pseudomonadati</taxon>
        <taxon>Pseudomonadota</taxon>
        <taxon>Gammaproteobacteria</taxon>
        <taxon>Vibrionales</taxon>
        <taxon>Vibrionaceae</taxon>
        <taxon>Vibrio</taxon>
    </lineage>
</organism>
<gene>
    <name evidence="1" type="ORF">VR7878_02753</name>
</gene>
<accession>A0A1R4LNW6</accession>
<evidence type="ECO:0000313" key="1">
    <source>
        <dbReference type="EMBL" id="SJN58280.1"/>
    </source>
</evidence>
<name>A0A1R4LNW6_VIBR1</name>
<keyword evidence="2" id="KW-1185">Reference proteome</keyword>
<evidence type="ECO:0000313" key="2">
    <source>
        <dbReference type="Proteomes" id="UP000188276"/>
    </source>
</evidence>
<dbReference type="STRING" id="1123498.VR7878_02753"/>
<dbReference type="OrthoDB" id="6708024at2"/>